<dbReference type="Gene3D" id="3.20.20.380">
    <property type="entry name" value="Copper homeostasis (CutC) domain"/>
    <property type="match status" value="1"/>
</dbReference>
<reference evidence="3 4" key="1">
    <citation type="journal article" date="2019" name="Nat. Med.">
        <title>A library of human gut bacterial isolates paired with longitudinal multiomics data enables mechanistic microbiome research.</title>
        <authorList>
            <person name="Poyet M."/>
            <person name="Groussin M."/>
            <person name="Gibbons S.M."/>
            <person name="Avila-Pacheco J."/>
            <person name="Jiang X."/>
            <person name="Kearney S.M."/>
            <person name="Perrotta A.R."/>
            <person name="Berdy B."/>
            <person name="Zhao S."/>
            <person name="Lieberman T.D."/>
            <person name="Swanson P.K."/>
            <person name="Smith M."/>
            <person name="Roesemann S."/>
            <person name="Alexander J.E."/>
            <person name="Rich S.A."/>
            <person name="Livny J."/>
            <person name="Vlamakis H."/>
            <person name="Clish C."/>
            <person name="Bullock K."/>
            <person name="Deik A."/>
            <person name="Scott J."/>
            <person name="Pierce K.A."/>
            <person name="Xavier R.J."/>
            <person name="Alm E.J."/>
        </authorList>
    </citation>
    <scope>NUCLEOTIDE SEQUENCE [LARGE SCALE GENOMIC DNA]</scope>
    <source>
        <strain evidence="3 4">BIOML-A1</strain>
    </source>
</reference>
<evidence type="ECO:0000256" key="2">
    <source>
        <dbReference type="HAMAP-Rule" id="MF_00795"/>
    </source>
</evidence>
<accession>A0A5B3GPN3</accession>
<name>A0A5B3GPN3_9BACT</name>
<dbReference type="SUPFAM" id="SSF110395">
    <property type="entry name" value="CutC-like"/>
    <property type="match status" value="1"/>
</dbReference>
<protein>
    <recommendedName>
        <fullName evidence="2">PF03932 family protein CutC</fullName>
    </recommendedName>
</protein>
<dbReference type="Pfam" id="PF03932">
    <property type="entry name" value="CutC"/>
    <property type="match status" value="1"/>
</dbReference>
<dbReference type="PANTHER" id="PTHR12598">
    <property type="entry name" value="COPPER HOMEOSTASIS PROTEIN CUTC"/>
    <property type="match status" value="1"/>
</dbReference>
<evidence type="ECO:0000313" key="3">
    <source>
        <dbReference type="EMBL" id="KAA2375252.1"/>
    </source>
</evidence>
<gene>
    <name evidence="2" type="primary">cutC</name>
    <name evidence="3" type="ORF">F2Y07_09080</name>
</gene>
<dbReference type="Proteomes" id="UP000322658">
    <property type="component" value="Unassembled WGS sequence"/>
</dbReference>
<comment type="similarity">
    <text evidence="1 2">Belongs to the CutC family.</text>
</comment>
<comment type="subcellular location">
    <subcellularLocation>
        <location evidence="2">Cytoplasm</location>
    </subcellularLocation>
</comment>
<organism evidence="3 4">
    <name type="scientific">Alistipes shahii</name>
    <dbReference type="NCBI Taxonomy" id="328814"/>
    <lineage>
        <taxon>Bacteria</taxon>
        <taxon>Pseudomonadati</taxon>
        <taxon>Bacteroidota</taxon>
        <taxon>Bacteroidia</taxon>
        <taxon>Bacteroidales</taxon>
        <taxon>Rikenellaceae</taxon>
        <taxon>Alistipes</taxon>
    </lineage>
</organism>
<keyword evidence="2" id="KW-0963">Cytoplasm</keyword>
<dbReference type="GO" id="GO:0005507">
    <property type="term" value="F:copper ion binding"/>
    <property type="evidence" value="ECO:0007669"/>
    <property type="project" value="TreeGrafter"/>
</dbReference>
<dbReference type="InterPro" id="IPR005627">
    <property type="entry name" value="CutC-like"/>
</dbReference>
<dbReference type="InterPro" id="IPR036822">
    <property type="entry name" value="CutC-like_dom_sf"/>
</dbReference>
<dbReference type="FunFam" id="3.20.20.380:FF:000001">
    <property type="entry name" value="Copper homeostasis protein CutC"/>
    <property type="match status" value="1"/>
</dbReference>
<dbReference type="GO" id="GO:0005737">
    <property type="term" value="C:cytoplasm"/>
    <property type="evidence" value="ECO:0007669"/>
    <property type="project" value="UniProtKB-SubCell"/>
</dbReference>
<sequence length="243" mass="25875">MTTELCAYTCDACDIARRTGVTRIELCAAPFEGGTTPSAGLIRYARSLPGLRLSVMIRPRGGDFCYTDAETALMAEEIRFARACGADGVVLGVLTPDGEVDETRTAQLVREAEGMEVTFHRAFDMTRDPRQALEAVIRTGCRRVLTSGGRNTAQEGVGTLRALAAQAAGRIEVMAGSGVGPSNARLLAATGVDALHFSARRERESGMRFRNPQVSMGGCAGVPEYTLTDADESVVRQILAELG</sequence>
<dbReference type="AlphaFoldDB" id="A0A5B3GPN3"/>
<evidence type="ECO:0000313" key="4">
    <source>
        <dbReference type="Proteomes" id="UP000322658"/>
    </source>
</evidence>
<dbReference type="EMBL" id="VVXJ01000018">
    <property type="protein sequence ID" value="KAA2375252.1"/>
    <property type="molecule type" value="Genomic_DNA"/>
</dbReference>
<comment type="caution">
    <text evidence="2">Once thought to be involved in copper homeostasis, experiments in E.coli have shown this is not the case.</text>
</comment>
<dbReference type="HAMAP" id="MF_00795">
    <property type="entry name" value="CutC"/>
    <property type="match status" value="1"/>
</dbReference>
<evidence type="ECO:0000256" key="1">
    <source>
        <dbReference type="ARBA" id="ARBA00007768"/>
    </source>
</evidence>
<dbReference type="RefSeq" id="WP_149885995.1">
    <property type="nucleotide sequence ID" value="NZ_CAXSTY010000006.1"/>
</dbReference>
<dbReference type="PANTHER" id="PTHR12598:SF0">
    <property type="entry name" value="COPPER HOMEOSTASIS PROTEIN CUTC HOMOLOG"/>
    <property type="match status" value="1"/>
</dbReference>
<comment type="caution">
    <text evidence="3">The sequence shown here is derived from an EMBL/GenBank/DDBJ whole genome shotgun (WGS) entry which is preliminary data.</text>
</comment>
<proteinExistence type="inferred from homology"/>